<protein>
    <submittedName>
        <fullName evidence="2 3">Uncharacterized protein</fullName>
    </submittedName>
</protein>
<feature type="region of interest" description="Disordered" evidence="1">
    <location>
        <begin position="1"/>
        <end position="58"/>
    </location>
</feature>
<reference evidence="2" key="3">
    <citation type="submission" date="2018-07" db="EMBL/GenBank/DDBJ databases">
        <title>WGS assembly of Glycine max.</title>
        <authorList>
            <person name="Schmutz J."/>
            <person name="Cannon S."/>
            <person name="Schlueter J."/>
            <person name="Ma J."/>
            <person name="Mitros T."/>
            <person name="Nelson W."/>
            <person name="Hyten D."/>
            <person name="Song Q."/>
            <person name="Thelen J."/>
            <person name="Cheng J."/>
            <person name="Xu D."/>
            <person name="Hellsten U."/>
            <person name="May G."/>
            <person name="Yu Y."/>
            <person name="Sakurai T."/>
            <person name="Umezawa T."/>
            <person name="Bhattacharyya M."/>
            <person name="Sandhu D."/>
            <person name="Valliyodan B."/>
            <person name="Lindquist E."/>
            <person name="Peto M."/>
            <person name="Grant D."/>
            <person name="Shu S."/>
            <person name="Goodstein D."/>
            <person name="Barry K."/>
            <person name="Futrell-Griggs M."/>
            <person name="Abernathy B."/>
            <person name="Du J."/>
            <person name="Tian Z."/>
            <person name="Zhu L."/>
            <person name="Gill N."/>
            <person name="Joshi T."/>
            <person name="Libault M."/>
            <person name="Sethuraman A."/>
            <person name="Zhang X."/>
            <person name="Shinozaki K."/>
            <person name="Nguyen H."/>
            <person name="Wing R."/>
            <person name="Cregan P."/>
            <person name="Specht J."/>
            <person name="Grimwood J."/>
            <person name="Rokhsar D."/>
            <person name="Stacey G."/>
            <person name="Shoemaker R."/>
            <person name="Jackson S."/>
        </authorList>
    </citation>
    <scope>NUCLEOTIDE SEQUENCE</scope>
    <source>
        <tissue evidence="2">Callus</tissue>
    </source>
</reference>
<evidence type="ECO:0000256" key="1">
    <source>
        <dbReference type="SAM" id="MobiDB-lite"/>
    </source>
</evidence>
<feature type="compositionally biased region" description="Basic and acidic residues" evidence="1">
    <location>
        <begin position="109"/>
        <end position="121"/>
    </location>
</feature>
<reference evidence="2 3" key="1">
    <citation type="journal article" date="2010" name="Nature">
        <title>Genome sequence of the palaeopolyploid soybean.</title>
        <authorList>
            <person name="Schmutz J."/>
            <person name="Cannon S.B."/>
            <person name="Schlueter J."/>
            <person name="Ma J."/>
            <person name="Mitros T."/>
            <person name="Nelson W."/>
            <person name="Hyten D.L."/>
            <person name="Song Q."/>
            <person name="Thelen J.J."/>
            <person name="Cheng J."/>
            <person name="Xu D."/>
            <person name="Hellsten U."/>
            <person name="May G.D."/>
            <person name="Yu Y."/>
            <person name="Sakurai T."/>
            <person name="Umezawa T."/>
            <person name="Bhattacharyya M.K."/>
            <person name="Sandhu D."/>
            <person name="Valliyodan B."/>
            <person name="Lindquist E."/>
            <person name="Peto M."/>
            <person name="Grant D."/>
            <person name="Shu S."/>
            <person name="Goodstein D."/>
            <person name="Barry K."/>
            <person name="Futrell-Griggs M."/>
            <person name="Abernathy B."/>
            <person name="Du J."/>
            <person name="Tian Z."/>
            <person name="Zhu L."/>
            <person name="Gill N."/>
            <person name="Joshi T."/>
            <person name="Libault M."/>
            <person name="Sethuraman A."/>
            <person name="Zhang X.-C."/>
            <person name="Shinozaki K."/>
            <person name="Nguyen H.T."/>
            <person name="Wing R.A."/>
            <person name="Cregan P."/>
            <person name="Specht J."/>
            <person name="Grimwood J."/>
            <person name="Rokhsar D."/>
            <person name="Stacey G."/>
            <person name="Shoemaker R.C."/>
            <person name="Jackson S.A."/>
        </authorList>
    </citation>
    <scope>NUCLEOTIDE SEQUENCE</scope>
    <source>
        <strain evidence="3">cv. Williams 82</strain>
        <tissue evidence="2">Callus</tissue>
    </source>
</reference>
<feature type="compositionally biased region" description="Basic residues" evidence="1">
    <location>
        <begin position="11"/>
        <end position="26"/>
    </location>
</feature>
<accession>A0A0R0F9B7</accession>
<dbReference type="Proteomes" id="UP000008827">
    <property type="component" value="Chromosome 18"/>
</dbReference>
<dbReference type="EMBL" id="CM000851">
    <property type="protein sequence ID" value="KRG98778.2"/>
    <property type="molecule type" value="Genomic_DNA"/>
</dbReference>
<dbReference type="STRING" id="3847.A0A0R0F9B7"/>
<feature type="compositionally biased region" description="Acidic residues" evidence="1">
    <location>
        <begin position="30"/>
        <end position="43"/>
    </location>
</feature>
<accession>A0A2K7FSW3</accession>
<proteinExistence type="predicted"/>
<organism evidence="2">
    <name type="scientific">Glycine max</name>
    <name type="common">Soybean</name>
    <name type="synonym">Glycine hispida</name>
    <dbReference type="NCBI Taxonomy" id="3847"/>
    <lineage>
        <taxon>Eukaryota</taxon>
        <taxon>Viridiplantae</taxon>
        <taxon>Streptophyta</taxon>
        <taxon>Embryophyta</taxon>
        <taxon>Tracheophyta</taxon>
        <taxon>Spermatophyta</taxon>
        <taxon>Magnoliopsida</taxon>
        <taxon>eudicotyledons</taxon>
        <taxon>Gunneridae</taxon>
        <taxon>Pentapetalae</taxon>
        <taxon>rosids</taxon>
        <taxon>fabids</taxon>
        <taxon>Fabales</taxon>
        <taxon>Fabaceae</taxon>
        <taxon>Papilionoideae</taxon>
        <taxon>50 kb inversion clade</taxon>
        <taxon>NPAAA clade</taxon>
        <taxon>indigoferoid/millettioid clade</taxon>
        <taxon>Phaseoleae</taxon>
        <taxon>Glycine</taxon>
        <taxon>Glycine subgen. Soja</taxon>
    </lineage>
</organism>
<gene>
    <name evidence="2" type="ORF">GLYMA_18G097200</name>
</gene>
<dbReference type="EnsemblPlants" id="KRG98778">
    <property type="protein sequence ID" value="KRG98778"/>
    <property type="gene ID" value="GLYMA_18G097200"/>
</dbReference>
<name>A0A0R0F9B7_SOYBN</name>
<evidence type="ECO:0000313" key="2">
    <source>
        <dbReference type="EMBL" id="KRG98778.2"/>
    </source>
</evidence>
<dbReference type="Gramene" id="KRG98778">
    <property type="protein sequence ID" value="KRG98778"/>
    <property type="gene ID" value="GLYMA_18G097200"/>
</dbReference>
<keyword evidence="4" id="KW-1185">Reference proteome</keyword>
<feature type="compositionally biased region" description="Polar residues" evidence="1">
    <location>
        <begin position="125"/>
        <end position="136"/>
    </location>
</feature>
<sequence length="136" mass="15812">MPASPSENQTRWRKRKRDSQISRRHQKHEEEEEEEDDDDDDENPNGATRSTIRRTKRTTTTVIRNLTWRRRSSPTTAFRCRSSLIKRSVNRPHSSVTAFVALERALESGENKARSALEHKPPPSNNGLKFQSFLLN</sequence>
<dbReference type="AlphaFoldDB" id="A0A0R0F9B7"/>
<feature type="region of interest" description="Disordered" evidence="1">
    <location>
        <begin position="109"/>
        <end position="136"/>
    </location>
</feature>
<evidence type="ECO:0000313" key="4">
    <source>
        <dbReference type="Proteomes" id="UP000008827"/>
    </source>
</evidence>
<dbReference type="InParanoid" id="A0A0R0F9B7"/>
<reference evidence="3" key="2">
    <citation type="submission" date="2018-02" db="UniProtKB">
        <authorList>
            <consortium name="EnsemblPlants"/>
        </authorList>
    </citation>
    <scope>IDENTIFICATION</scope>
    <source>
        <strain evidence="3">Williams 82</strain>
    </source>
</reference>
<evidence type="ECO:0000313" key="3">
    <source>
        <dbReference type="EnsemblPlants" id="KRG98778"/>
    </source>
</evidence>